<proteinExistence type="predicted"/>
<organism evidence="2 3">
    <name type="scientific">Candidatus Neptunichlamydia vexilliferae</name>
    <dbReference type="NCBI Taxonomy" id="1651774"/>
    <lineage>
        <taxon>Bacteria</taxon>
        <taxon>Pseudomonadati</taxon>
        <taxon>Chlamydiota</taxon>
        <taxon>Chlamydiia</taxon>
        <taxon>Parachlamydiales</taxon>
        <taxon>Simkaniaceae</taxon>
        <taxon>Candidatus Neptunichlamydia</taxon>
    </lineage>
</organism>
<dbReference type="EMBL" id="JAAEJV010000079">
    <property type="protein sequence ID" value="MBF5060132.1"/>
    <property type="molecule type" value="Genomic_DNA"/>
</dbReference>
<protein>
    <recommendedName>
        <fullName evidence="1">ATPase domain-containing protein</fullName>
    </recommendedName>
</protein>
<dbReference type="Pfam" id="PF01637">
    <property type="entry name" value="ATPase_2"/>
    <property type="match status" value="1"/>
</dbReference>
<dbReference type="InterPro" id="IPR011579">
    <property type="entry name" value="ATPase_dom"/>
</dbReference>
<feature type="domain" description="ATPase" evidence="1">
    <location>
        <begin position="19"/>
        <end position="227"/>
    </location>
</feature>
<dbReference type="Proteomes" id="UP001194714">
    <property type="component" value="Unassembled WGS sequence"/>
</dbReference>
<dbReference type="PANTHER" id="PTHR34704">
    <property type="entry name" value="ATPASE"/>
    <property type="match status" value="1"/>
</dbReference>
<evidence type="ECO:0000313" key="3">
    <source>
        <dbReference type="Proteomes" id="UP001194714"/>
    </source>
</evidence>
<dbReference type="SUPFAM" id="SSF52540">
    <property type="entry name" value="P-loop containing nucleoside triphosphate hydrolases"/>
    <property type="match status" value="1"/>
</dbReference>
<comment type="caution">
    <text evidence="2">The sequence shown here is derived from an EMBL/GenBank/DDBJ whole genome shotgun (WGS) entry which is preliminary data.</text>
</comment>
<accession>A0ABS0B181</accession>
<gene>
    <name evidence="2" type="ORF">NEPTK9_001662</name>
</gene>
<dbReference type="InterPro" id="IPR027417">
    <property type="entry name" value="P-loop_NTPase"/>
</dbReference>
<name>A0ABS0B181_9BACT</name>
<keyword evidence="3" id="KW-1185">Reference proteome</keyword>
<evidence type="ECO:0000259" key="1">
    <source>
        <dbReference type="Pfam" id="PF01637"/>
    </source>
</evidence>
<reference evidence="2 3" key="1">
    <citation type="submission" date="2020-01" db="EMBL/GenBank/DDBJ databases">
        <title>Draft genome sequence of Cand. Neptunochlamydia vexilliferae K9.</title>
        <authorList>
            <person name="Schulz F."/>
            <person name="Koestlbacher S."/>
            <person name="Wascher F."/>
            <person name="Pizzetti I."/>
            <person name="Horn M."/>
        </authorList>
    </citation>
    <scope>NUCLEOTIDE SEQUENCE [LARGE SCALE GENOMIC DNA]</scope>
    <source>
        <strain evidence="2 3">K9</strain>
    </source>
</reference>
<evidence type="ECO:0000313" key="2">
    <source>
        <dbReference type="EMBL" id="MBF5060132.1"/>
    </source>
</evidence>
<sequence>MLGIILTIIGRRAMEPIGREREKKILQKLLNSEEAELLAVYGRRRIGKTFLIKEFFSDKGLFFELTGILRGRTSEQLWNFAETVTSTFKLKTPLPTPKNWQKAFSTLLEQLEKVPESQKVILFFDELPWLATRRSNMLRTLEYNWNRHLSRRKNLIVVLCGSAASWMIKKVVQNRGGLHGRLTQKIHLKPFSLLETENYLKAKHIFFDRKQLIELYMLTGGVAKYLNHIEKGRSSMENIQSLCFSPNGFLTDEFQPLFASLFDDSEKHLAIVKALAKSHKGLTLNALTKATSKTLGGHFTAALNDLESSGFIQSIPFFGRKKRDSLYRLLDEYSLFYLTWVDRKEQILNFHRSPKFLSWAGYAFENICIKHSRQIIEALKLPLIAKSLSYWDKQPGELPGAQIDLVIERTDRCINLLEMKFCEDEFTITKEYGRLLNQRRSTFSQILKSKRTIFNTLVTPFGAAKSPPYLSAVDQELTLDALFSY</sequence>
<dbReference type="Gene3D" id="3.40.50.300">
    <property type="entry name" value="P-loop containing nucleotide triphosphate hydrolases"/>
    <property type="match status" value="1"/>
</dbReference>
<dbReference type="PANTHER" id="PTHR34704:SF1">
    <property type="entry name" value="ATPASE"/>
    <property type="match status" value="1"/>
</dbReference>